<dbReference type="InParanoid" id="D0MQA9"/>
<sequence>MLGHKTRIDKTIAGLLLHQLTTAKKIVSKINQHHSTTRVPKTEWERFVNLMDGATNQLPCRHIMHLADVGHRFDVLPVLAIHDRWSLNVKVKVAEAKDAI</sequence>
<dbReference type="HOGENOM" id="CLU_2311628_0_0_1"/>
<dbReference type="OMA" id="HIMHLAD"/>
<dbReference type="Proteomes" id="UP000006643">
    <property type="component" value="Unassembled WGS sequence"/>
</dbReference>
<dbReference type="KEGG" id="pif:PITG_00241"/>
<dbReference type="EMBL" id="DS028118">
    <property type="protein sequence ID" value="EEY57678.1"/>
    <property type="molecule type" value="Genomic_DNA"/>
</dbReference>
<evidence type="ECO:0000313" key="2">
    <source>
        <dbReference type="Proteomes" id="UP000006643"/>
    </source>
</evidence>
<evidence type="ECO:0000313" key="1">
    <source>
        <dbReference type="EMBL" id="EEY57678.1"/>
    </source>
</evidence>
<reference evidence="2" key="1">
    <citation type="journal article" date="2009" name="Nature">
        <title>Genome sequence and analysis of the Irish potato famine pathogen Phytophthora infestans.</title>
        <authorList>
            <consortium name="The Broad Institute Genome Sequencing Platform"/>
            <person name="Haas B.J."/>
            <person name="Kamoun S."/>
            <person name="Zody M.C."/>
            <person name="Jiang R.H."/>
            <person name="Handsaker R.E."/>
            <person name="Cano L.M."/>
            <person name="Grabherr M."/>
            <person name="Kodira C.D."/>
            <person name="Raffaele S."/>
            <person name="Torto-Alalibo T."/>
            <person name="Bozkurt T.O."/>
            <person name="Ah-Fong A.M."/>
            <person name="Alvarado L."/>
            <person name="Anderson V.L."/>
            <person name="Armstrong M.R."/>
            <person name="Avrova A."/>
            <person name="Baxter L."/>
            <person name="Beynon J."/>
            <person name="Boevink P.C."/>
            <person name="Bollmann S.R."/>
            <person name="Bos J.I."/>
            <person name="Bulone V."/>
            <person name="Cai G."/>
            <person name="Cakir C."/>
            <person name="Carrington J.C."/>
            <person name="Chawner M."/>
            <person name="Conti L."/>
            <person name="Costanzo S."/>
            <person name="Ewan R."/>
            <person name="Fahlgren N."/>
            <person name="Fischbach M.A."/>
            <person name="Fugelstad J."/>
            <person name="Gilroy E.M."/>
            <person name="Gnerre S."/>
            <person name="Green P.J."/>
            <person name="Grenville-Briggs L.J."/>
            <person name="Griffith J."/>
            <person name="Grunwald N.J."/>
            <person name="Horn K."/>
            <person name="Horner N.R."/>
            <person name="Hu C.H."/>
            <person name="Huitema E."/>
            <person name="Jeong D.H."/>
            <person name="Jones A.M."/>
            <person name="Jones J.D."/>
            <person name="Jones R.W."/>
            <person name="Karlsson E.K."/>
            <person name="Kunjeti S.G."/>
            <person name="Lamour K."/>
            <person name="Liu Z."/>
            <person name="Ma L."/>
            <person name="Maclean D."/>
            <person name="Chibucos M.C."/>
            <person name="McDonald H."/>
            <person name="McWalters J."/>
            <person name="Meijer H.J."/>
            <person name="Morgan W."/>
            <person name="Morris P.F."/>
            <person name="Munro C.A."/>
            <person name="O'Neill K."/>
            <person name="Ospina-Giraldo M."/>
            <person name="Pinzon A."/>
            <person name="Pritchard L."/>
            <person name="Ramsahoye B."/>
            <person name="Ren Q."/>
            <person name="Restrepo S."/>
            <person name="Roy S."/>
            <person name="Sadanandom A."/>
            <person name="Savidor A."/>
            <person name="Schornack S."/>
            <person name="Schwartz D.C."/>
            <person name="Schumann U.D."/>
            <person name="Schwessinger B."/>
            <person name="Seyer L."/>
            <person name="Sharpe T."/>
            <person name="Silvar C."/>
            <person name="Song J."/>
            <person name="Studholme D.J."/>
            <person name="Sykes S."/>
            <person name="Thines M."/>
            <person name="van de Vondervoort P.J."/>
            <person name="Phuntumart V."/>
            <person name="Wawra S."/>
            <person name="Weide R."/>
            <person name="Win J."/>
            <person name="Young C."/>
            <person name="Zhou S."/>
            <person name="Fry W."/>
            <person name="Meyers B.C."/>
            <person name="van West P."/>
            <person name="Ristaino J."/>
            <person name="Govers F."/>
            <person name="Birch P.R."/>
            <person name="Whisson S.C."/>
            <person name="Judelson H.S."/>
            <person name="Nusbaum C."/>
        </authorList>
    </citation>
    <scope>NUCLEOTIDE SEQUENCE [LARGE SCALE GENOMIC DNA]</scope>
    <source>
        <strain evidence="2">T30-4</strain>
    </source>
</reference>
<accession>D0MQA9</accession>
<gene>
    <name evidence="1" type="ORF">PITG_00241</name>
</gene>
<dbReference type="OrthoDB" id="129454at2759"/>
<proteinExistence type="predicted"/>
<protein>
    <submittedName>
        <fullName evidence="1">Uncharacterized protein</fullName>
    </submittedName>
</protein>
<dbReference type="GeneID" id="9476914"/>
<dbReference type="AlphaFoldDB" id="D0MQA9"/>
<dbReference type="VEuPathDB" id="FungiDB:PITG_00241"/>
<organism evidence="1 2">
    <name type="scientific">Phytophthora infestans (strain T30-4)</name>
    <name type="common">Potato late blight agent</name>
    <dbReference type="NCBI Taxonomy" id="403677"/>
    <lineage>
        <taxon>Eukaryota</taxon>
        <taxon>Sar</taxon>
        <taxon>Stramenopiles</taxon>
        <taxon>Oomycota</taxon>
        <taxon>Peronosporomycetes</taxon>
        <taxon>Peronosporales</taxon>
        <taxon>Peronosporaceae</taxon>
        <taxon>Phytophthora</taxon>
    </lineage>
</organism>
<dbReference type="RefSeq" id="XP_002908864.1">
    <property type="nucleotide sequence ID" value="XM_002908818.1"/>
</dbReference>
<name>D0MQA9_PHYIT</name>
<keyword evidence="2" id="KW-1185">Reference proteome</keyword>